<dbReference type="Proteomes" id="UP000429785">
    <property type="component" value="Unassembled WGS sequence"/>
</dbReference>
<comment type="similarity">
    <text evidence="1">Belongs to the AHA1 family.</text>
</comment>
<dbReference type="CDD" id="cd07814">
    <property type="entry name" value="SRPBCC_CalC_Aha1-like"/>
    <property type="match status" value="1"/>
</dbReference>
<name>A0A6I1DYI9_9FLAO</name>
<sequence length="152" mass="17067">MVDIIHRVGITAPISEVYKALASVEGIQGWWTQTTTGTSAEGKSIRVQFNSREGVEIGSMDMLVKSLESDKKVHWHFTGGPEEWLGTDVTFDLHTEGDHTIVLFGHRNWKEAVEFTAHCSMKWAIFLLSLKELVETGNGRPSPNDVKIDNWN</sequence>
<accession>A0A6I1DYI9</accession>
<protein>
    <submittedName>
        <fullName evidence="3">SRPBCC domain-containing protein</fullName>
    </submittedName>
</protein>
<organism evidence="3 4">
    <name type="scientific">Flagellimonas olearia</name>
    <dbReference type="NCBI Taxonomy" id="552546"/>
    <lineage>
        <taxon>Bacteria</taxon>
        <taxon>Pseudomonadati</taxon>
        <taxon>Bacteroidota</taxon>
        <taxon>Flavobacteriia</taxon>
        <taxon>Flavobacteriales</taxon>
        <taxon>Flavobacteriaceae</taxon>
        <taxon>Flagellimonas</taxon>
    </lineage>
</organism>
<dbReference type="EMBL" id="WELG01000001">
    <property type="protein sequence ID" value="KAB7530348.1"/>
    <property type="molecule type" value="Genomic_DNA"/>
</dbReference>
<dbReference type="InterPro" id="IPR013538">
    <property type="entry name" value="ASHA1/2-like_C"/>
</dbReference>
<feature type="domain" description="Activator of Hsp90 ATPase homologue 1/2-like C-terminal" evidence="2">
    <location>
        <begin position="12"/>
        <end position="135"/>
    </location>
</feature>
<comment type="caution">
    <text evidence="3">The sequence shown here is derived from an EMBL/GenBank/DDBJ whole genome shotgun (WGS) entry which is preliminary data.</text>
</comment>
<evidence type="ECO:0000313" key="3">
    <source>
        <dbReference type="EMBL" id="KAB7530348.1"/>
    </source>
</evidence>
<dbReference type="OrthoDB" id="287565at2"/>
<evidence type="ECO:0000259" key="2">
    <source>
        <dbReference type="Pfam" id="PF08327"/>
    </source>
</evidence>
<dbReference type="InterPro" id="IPR023393">
    <property type="entry name" value="START-like_dom_sf"/>
</dbReference>
<evidence type="ECO:0000256" key="1">
    <source>
        <dbReference type="ARBA" id="ARBA00006817"/>
    </source>
</evidence>
<gene>
    <name evidence="3" type="ORF">F8C76_02235</name>
</gene>
<dbReference type="Pfam" id="PF08327">
    <property type="entry name" value="AHSA1"/>
    <property type="match status" value="1"/>
</dbReference>
<reference evidence="3 4" key="1">
    <citation type="submission" date="2019-10" db="EMBL/GenBank/DDBJ databases">
        <title>Muricauda olearia CL-SS4 JCM15563 genome.</title>
        <authorList>
            <person name="Liu L."/>
        </authorList>
    </citation>
    <scope>NUCLEOTIDE SEQUENCE [LARGE SCALE GENOMIC DNA]</scope>
    <source>
        <strain evidence="3 4">CL-SS4</strain>
    </source>
</reference>
<dbReference type="RefSeq" id="WP_152130281.1">
    <property type="nucleotide sequence ID" value="NZ_WELG01000001.1"/>
</dbReference>
<proteinExistence type="inferred from homology"/>
<evidence type="ECO:0000313" key="4">
    <source>
        <dbReference type="Proteomes" id="UP000429785"/>
    </source>
</evidence>
<dbReference type="SUPFAM" id="SSF55961">
    <property type="entry name" value="Bet v1-like"/>
    <property type="match status" value="1"/>
</dbReference>
<dbReference type="AlphaFoldDB" id="A0A6I1DYI9"/>
<dbReference type="Gene3D" id="3.30.530.20">
    <property type="match status" value="1"/>
</dbReference>